<protein>
    <submittedName>
        <fullName evidence="3">Uncharacterized protein</fullName>
    </submittedName>
</protein>
<dbReference type="AlphaFoldDB" id="A0A9D4TWS8"/>
<gene>
    <name evidence="3" type="ORF">D9Q98_005893</name>
</gene>
<feature type="region of interest" description="Disordered" evidence="1">
    <location>
        <begin position="203"/>
        <end position="299"/>
    </location>
</feature>
<feature type="chain" id="PRO_5039346827" evidence="2">
    <location>
        <begin position="22"/>
        <end position="299"/>
    </location>
</feature>
<sequence length="299" mass="31269">MLLRAAFLVLLLKTLLPAAAAGPAITSEAADHDAEVMTLSVGEELDRCGLTGFVDGPASGALFSTGLKSIVCLANCSVLVADVSNGRLREIVVQDPTCLSAARQQHGTLATGARLLWLLAGAVMAFSAQLGWTGARRYVAKHAAAAGQHMERVRSHHTVEAGDAQGGWLRAVYTAAADRFHLGSSLHTHGPHVTAEEGEATLLASEEEEEEEQQQRGSMPNVSDVPPLIRLDSSAGTASQASLQEEQAEEASLAEGDLPLRQPTPEAASPPVELPAAEQPADRHASAALDPFADLSPFP</sequence>
<dbReference type="OrthoDB" id="537554at2759"/>
<keyword evidence="2" id="KW-0732">Signal</keyword>
<name>A0A9D4TWS8_CHLVU</name>
<dbReference type="Proteomes" id="UP001055712">
    <property type="component" value="Unassembled WGS sequence"/>
</dbReference>
<evidence type="ECO:0000313" key="4">
    <source>
        <dbReference type="Proteomes" id="UP001055712"/>
    </source>
</evidence>
<accession>A0A9D4TWS8</accession>
<evidence type="ECO:0000256" key="1">
    <source>
        <dbReference type="SAM" id="MobiDB-lite"/>
    </source>
</evidence>
<keyword evidence="4" id="KW-1185">Reference proteome</keyword>
<evidence type="ECO:0000313" key="3">
    <source>
        <dbReference type="EMBL" id="KAI3436476.1"/>
    </source>
</evidence>
<feature type="signal peptide" evidence="2">
    <location>
        <begin position="1"/>
        <end position="21"/>
    </location>
</feature>
<dbReference type="EMBL" id="SIDB01000002">
    <property type="protein sequence ID" value="KAI3436476.1"/>
    <property type="molecule type" value="Genomic_DNA"/>
</dbReference>
<evidence type="ECO:0000256" key="2">
    <source>
        <dbReference type="SAM" id="SignalP"/>
    </source>
</evidence>
<proteinExistence type="predicted"/>
<feature type="compositionally biased region" description="Low complexity" evidence="1">
    <location>
        <begin position="238"/>
        <end position="255"/>
    </location>
</feature>
<organism evidence="3 4">
    <name type="scientific">Chlorella vulgaris</name>
    <name type="common">Green alga</name>
    <dbReference type="NCBI Taxonomy" id="3077"/>
    <lineage>
        <taxon>Eukaryota</taxon>
        <taxon>Viridiplantae</taxon>
        <taxon>Chlorophyta</taxon>
        <taxon>core chlorophytes</taxon>
        <taxon>Trebouxiophyceae</taxon>
        <taxon>Chlorellales</taxon>
        <taxon>Chlorellaceae</taxon>
        <taxon>Chlorella clade</taxon>
        <taxon>Chlorella</taxon>
    </lineage>
</organism>
<comment type="caution">
    <text evidence="3">The sequence shown here is derived from an EMBL/GenBank/DDBJ whole genome shotgun (WGS) entry which is preliminary data.</text>
</comment>
<reference evidence="3" key="2">
    <citation type="submission" date="2020-11" db="EMBL/GenBank/DDBJ databases">
        <authorList>
            <person name="Cecchin M."/>
            <person name="Marcolungo L."/>
            <person name="Rossato M."/>
            <person name="Girolomoni L."/>
            <person name="Cosentino E."/>
            <person name="Cuine S."/>
            <person name="Li-Beisson Y."/>
            <person name="Delledonne M."/>
            <person name="Ballottari M."/>
        </authorList>
    </citation>
    <scope>NUCLEOTIDE SEQUENCE</scope>
    <source>
        <strain evidence="3">211/11P</strain>
        <tissue evidence="3">Whole cell</tissue>
    </source>
</reference>
<reference evidence="3" key="1">
    <citation type="journal article" date="2019" name="Plant J.">
        <title>Chlorella vulgaris genome assembly and annotation reveals the molecular basis for metabolic acclimation to high light conditions.</title>
        <authorList>
            <person name="Cecchin M."/>
            <person name="Marcolungo L."/>
            <person name="Rossato M."/>
            <person name="Girolomoni L."/>
            <person name="Cosentino E."/>
            <person name="Cuine S."/>
            <person name="Li-Beisson Y."/>
            <person name="Delledonne M."/>
            <person name="Ballottari M."/>
        </authorList>
    </citation>
    <scope>NUCLEOTIDE SEQUENCE</scope>
    <source>
        <strain evidence="3">211/11P</strain>
    </source>
</reference>